<reference evidence="1 2" key="1">
    <citation type="journal article" date="2011" name="BMC Genomics">
        <title>Insight into cross-talk between intra-amoebal pathogens.</title>
        <authorList>
            <person name="Gimenez G."/>
            <person name="Bertelli C."/>
            <person name="Moliner C."/>
            <person name="Robert C."/>
            <person name="Raoult D."/>
            <person name="Fournier P.E."/>
            <person name="Greub G."/>
        </authorList>
    </citation>
    <scope>NUCLEOTIDE SEQUENCE [LARGE SCALE GENOMIC DNA]</scope>
    <source>
        <strain evidence="1 2">LLAP12</strain>
    </source>
</reference>
<organism evidence="1 2">
    <name type="scientific">Legionella drancourtii LLAP12</name>
    <dbReference type="NCBI Taxonomy" id="658187"/>
    <lineage>
        <taxon>Bacteria</taxon>
        <taxon>Pseudomonadati</taxon>
        <taxon>Pseudomonadota</taxon>
        <taxon>Gammaproteobacteria</taxon>
        <taxon>Legionellales</taxon>
        <taxon>Legionellaceae</taxon>
        <taxon>Legionella</taxon>
    </lineage>
</organism>
<evidence type="ECO:0000313" key="2">
    <source>
        <dbReference type="Proteomes" id="UP000002770"/>
    </source>
</evidence>
<dbReference type="SUPFAM" id="SSF46955">
    <property type="entry name" value="Putative DNA-binding domain"/>
    <property type="match status" value="1"/>
</dbReference>
<dbReference type="OrthoDB" id="9806994at2"/>
<name>G9EL85_9GAMM</name>
<dbReference type="HOGENOM" id="CLU_2155164_0_0_6"/>
<accession>G9EL85</accession>
<gene>
    <name evidence="1" type="ORF">LDG_6144</name>
</gene>
<dbReference type="Proteomes" id="UP000002770">
    <property type="component" value="Unassembled WGS sequence"/>
</dbReference>
<sequence length="111" mass="12829">MPIDNNKNDSLNLGKVNLKKRRSIHQQKPDSELVQIFWAAPLEAFFGQETIAPVTNKSIKTLECNRWRGVGIPYRKVGGRVLYRKRDVVTWLESHVLVSSTSEYNKEVHHD</sequence>
<dbReference type="InterPro" id="IPR009061">
    <property type="entry name" value="DNA-bd_dom_put_sf"/>
</dbReference>
<proteinExistence type="predicted"/>
<dbReference type="EMBL" id="JH413808">
    <property type="protein sequence ID" value="EHL31974.1"/>
    <property type="molecule type" value="Genomic_DNA"/>
</dbReference>
<dbReference type="AlphaFoldDB" id="G9EL85"/>
<evidence type="ECO:0000313" key="1">
    <source>
        <dbReference type="EMBL" id="EHL31974.1"/>
    </source>
</evidence>
<dbReference type="RefSeq" id="WP_006870085.1">
    <property type="nucleotide sequence ID" value="NZ_JH413808.1"/>
</dbReference>
<dbReference type="eggNOG" id="ENOG5031U8D">
    <property type="taxonomic scope" value="Bacteria"/>
</dbReference>
<protein>
    <recommendedName>
        <fullName evidence="3">Helix-turn-helix domain-containing protein</fullName>
    </recommendedName>
</protein>
<evidence type="ECO:0008006" key="3">
    <source>
        <dbReference type="Google" id="ProtNLM"/>
    </source>
</evidence>
<dbReference type="STRING" id="658187.LDG_6144"/>
<dbReference type="InParanoid" id="G9EL85"/>
<keyword evidence="2" id="KW-1185">Reference proteome</keyword>